<reference evidence="1 2" key="1">
    <citation type="submission" date="2024-11" db="EMBL/GenBank/DDBJ databases">
        <title>A near-complete genome assembly of Cinchona calisaya.</title>
        <authorList>
            <person name="Lian D.C."/>
            <person name="Zhao X.W."/>
            <person name="Wei L."/>
        </authorList>
    </citation>
    <scope>NUCLEOTIDE SEQUENCE [LARGE SCALE GENOMIC DNA]</scope>
    <source>
        <tissue evidence="1">Nenye</tissue>
    </source>
</reference>
<evidence type="ECO:0008006" key="3">
    <source>
        <dbReference type="Google" id="ProtNLM"/>
    </source>
</evidence>
<protein>
    <recommendedName>
        <fullName evidence="3">RNase H type-1 domain-containing protein</fullName>
    </recommendedName>
</protein>
<dbReference type="EMBL" id="JBJUIK010000006">
    <property type="protein sequence ID" value="KAL3524632.1"/>
    <property type="molecule type" value="Genomic_DNA"/>
</dbReference>
<accession>A0ABD3A1G8</accession>
<dbReference type="AlphaFoldDB" id="A0ABD3A1G8"/>
<sequence length="219" mass="24618">MVFHLALENCCSLDMALQNGKFSVQSAYHLTMDSDLIPMHDSGSARRVSKKSVEKKVLVDFACPLCSHERADLSRVPFHCPFALQIWTLSFLSQRIFSCRMDSVSHWVSEIILTSIDIELELFIMICLLTLEKSSHVLPMLLEVTPLEFRYNGATATHRNTFRTGVVVLNWDGGFVAGSAKNYHQIMDAEVAEAMTAIDATAFVKSKCLSSTFKELLYQ</sequence>
<keyword evidence="2" id="KW-1185">Reference proteome</keyword>
<evidence type="ECO:0000313" key="1">
    <source>
        <dbReference type="EMBL" id="KAL3524632.1"/>
    </source>
</evidence>
<organism evidence="1 2">
    <name type="scientific">Cinchona calisaya</name>
    <dbReference type="NCBI Taxonomy" id="153742"/>
    <lineage>
        <taxon>Eukaryota</taxon>
        <taxon>Viridiplantae</taxon>
        <taxon>Streptophyta</taxon>
        <taxon>Embryophyta</taxon>
        <taxon>Tracheophyta</taxon>
        <taxon>Spermatophyta</taxon>
        <taxon>Magnoliopsida</taxon>
        <taxon>eudicotyledons</taxon>
        <taxon>Gunneridae</taxon>
        <taxon>Pentapetalae</taxon>
        <taxon>asterids</taxon>
        <taxon>lamiids</taxon>
        <taxon>Gentianales</taxon>
        <taxon>Rubiaceae</taxon>
        <taxon>Cinchonoideae</taxon>
        <taxon>Cinchoneae</taxon>
        <taxon>Cinchona</taxon>
    </lineage>
</organism>
<dbReference type="Proteomes" id="UP001630127">
    <property type="component" value="Unassembled WGS sequence"/>
</dbReference>
<comment type="caution">
    <text evidence="1">The sequence shown here is derived from an EMBL/GenBank/DDBJ whole genome shotgun (WGS) entry which is preliminary data.</text>
</comment>
<evidence type="ECO:0000313" key="2">
    <source>
        <dbReference type="Proteomes" id="UP001630127"/>
    </source>
</evidence>
<name>A0ABD3A1G8_9GENT</name>
<gene>
    <name evidence="1" type="ORF">ACH5RR_013004</name>
</gene>
<proteinExistence type="predicted"/>